<dbReference type="SUPFAM" id="SSF53137">
    <property type="entry name" value="Translational machinery components"/>
    <property type="match status" value="1"/>
</dbReference>
<reference evidence="4 5" key="1">
    <citation type="journal article" date="2012" name="Science">
        <title>The Paleozoic origin of enzymatic lignin decomposition reconstructed from 31 fungal genomes.</title>
        <authorList>
            <person name="Floudas D."/>
            <person name="Binder M."/>
            <person name="Riley R."/>
            <person name="Barry K."/>
            <person name="Blanchette R.A."/>
            <person name="Henrissat B."/>
            <person name="Martinez A.T."/>
            <person name="Otillar R."/>
            <person name="Spatafora J.W."/>
            <person name="Yadav J.S."/>
            <person name="Aerts A."/>
            <person name="Benoit I."/>
            <person name="Boyd A."/>
            <person name="Carlson A."/>
            <person name="Copeland A."/>
            <person name="Coutinho P.M."/>
            <person name="de Vries R.P."/>
            <person name="Ferreira P."/>
            <person name="Findley K."/>
            <person name="Foster B."/>
            <person name="Gaskell J."/>
            <person name="Glotzer D."/>
            <person name="Gorecki P."/>
            <person name="Heitman J."/>
            <person name="Hesse C."/>
            <person name="Hori C."/>
            <person name="Igarashi K."/>
            <person name="Jurgens J.A."/>
            <person name="Kallen N."/>
            <person name="Kersten P."/>
            <person name="Kohler A."/>
            <person name="Kuees U."/>
            <person name="Kumar T.K.A."/>
            <person name="Kuo A."/>
            <person name="LaButti K."/>
            <person name="Larrondo L.F."/>
            <person name="Lindquist E."/>
            <person name="Ling A."/>
            <person name="Lombard V."/>
            <person name="Lucas S."/>
            <person name="Lundell T."/>
            <person name="Martin R."/>
            <person name="McLaughlin D.J."/>
            <person name="Morgenstern I."/>
            <person name="Morin E."/>
            <person name="Murat C."/>
            <person name="Nagy L.G."/>
            <person name="Nolan M."/>
            <person name="Ohm R.A."/>
            <person name="Patyshakuliyeva A."/>
            <person name="Rokas A."/>
            <person name="Ruiz-Duenas F.J."/>
            <person name="Sabat G."/>
            <person name="Salamov A."/>
            <person name="Samejima M."/>
            <person name="Schmutz J."/>
            <person name="Slot J.C."/>
            <person name="St John F."/>
            <person name="Stenlid J."/>
            <person name="Sun H."/>
            <person name="Sun S."/>
            <person name="Syed K."/>
            <person name="Tsang A."/>
            <person name="Wiebenga A."/>
            <person name="Young D."/>
            <person name="Pisabarro A."/>
            <person name="Eastwood D.C."/>
            <person name="Martin F."/>
            <person name="Cullen D."/>
            <person name="Grigoriev I.V."/>
            <person name="Hibbett D.S."/>
        </authorList>
    </citation>
    <scope>NUCLEOTIDE SEQUENCE [LARGE SCALE GENOMIC DNA]</scope>
    <source>
        <strain evidence="4 5">DJM-731 SS1</strain>
    </source>
</reference>
<dbReference type="Proteomes" id="UP000030653">
    <property type="component" value="Unassembled WGS sequence"/>
</dbReference>
<dbReference type="GO" id="GO:0003735">
    <property type="term" value="F:structural constituent of ribosome"/>
    <property type="evidence" value="ECO:0007669"/>
    <property type="project" value="InterPro"/>
</dbReference>
<feature type="non-terminal residue" evidence="4">
    <location>
        <position position="1"/>
    </location>
</feature>
<sequence>SGGTVGFKKVNRESYEAGYQCGLRMIKAIETLLDKQDVRLEIHLDGFGQGRDAVMQSILGSEGLRMRTCVRAIVDTTKIKFGGVRAKKLRKI</sequence>
<keyword evidence="5" id="KW-1185">Reference proteome</keyword>
<dbReference type="STRING" id="1858805.M5G1Z1"/>
<evidence type="ECO:0000256" key="1">
    <source>
        <dbReference type="ARBA" id="ARBA00006194"/>
    </source>
</evidence>
<evidence type="ECO:0008006" key="6">
    <source>
        <dbReference type="Google" id="ProtNLM"/>
    </source>
</evidence>
<keyword evidence="3" id="KW-0687">Ribonucleoprotein</keyword>
<dbReference type="RefSeq" id="XP_040624675.1">
    <property type="nucleotide sequence ID" value="XM_040775506.1"/>
</dbReference>
<keyword evidence="2" id="KW-0689">Ribosomal protein</keyword>
<accession>M5G1Z1</accession>
<dbReference type="GeneID" id="63690568"/>
<gene>
    <name evidence="4" type="ORF">DACRYDRAFT_58594</name>
</gene>
<comment type="similarity">
    <text evidence="1">Belongs to the universal ribosomal protein uS11 family.</text>
</comment>
<dbReference type="AlphaFoldDB" id="M5G1Z1"/>
<proteinExistence type="inferred from homology"/>
<name>M5G1Z1_DACPD</name>
<evidence type="ECO:0000256" key="3">
    <source>
        <dbReference type="ARBA" id="ARBA00023274"/>
    </source>
</evidence>
<evidence type="ECO:0000313" key="5">
    <source>
        <dbReference type="Proteomes" id="UP000030653"/>
    </source>
</evidence>
<dbReference type="Gene3D" id="3.30.420.80">
    <property type="entry name" value="Ribosomal protein S11"/>
    <property type="match status" value="1"/>
</dbReference>
<dbReference type="HOGENOM" id="CLU_072439_4_2_1"/>
<evidence type="ECO:0000256" key="2">
    <source>
        <dbReference type="ARBA" id="ARBA00022980"/>
    </source>
</evidence>
<evidence type="ECO:0000313" key="4">
    <source>
        <dbReference type="EMBL" id="EJT97777.1"/>
    </source>
</evidence>
<dbReference type="InterPro" id="IPR036967">
    <property type="entry name" value="Ribosomal_uS11_sf"/>
</dbReference>
<organism evidence="4 5">
    <name type="scientific">Dacryopinax primogenitus (strain DJM 731)</name>
    <name type="common">Brown rot fungus</name>
    <dbReference type="NCBI Taxonomy" id="1858805"/>
    <lineage>
        <taxon>Eukaryota</taxon>
        <taxon>Fungi</taxon>
        <taxon>Dikarya</taxon>
        <taxon>Basidiomycota</taxon>
        <taxon>Agaricomycotina</taxon>
        <taxon>Dacrymycetes</taxon>
        <taxon>Dacrymycetales</taxon>
        <taxon>Dacrymycetaceae</taxon>
        <taxon>Dacryopinax</taxon>
    </lineage>
</organism>
<dbReference type="InterPro" id="IPR001971">
    <property type="entry name" value="Ribosomal_uS11"/>
</dbReference>
<dbReference type="OrthoDB" id="1654884at2759"/>
<dbReference type="OMA" id="RPYYLHA"/>
<protein>
    <recommendedName>
        <fullName evidence="6">Translational machinery component</fullName>
    </recommendedName>
</protein>
<dbReference type="GO" id="GO:0005840">
    <property type="term" value="C:ribosome"/>
    <property type="evidence" value="ECO:0007669"/>
    <property type="project" value="UniProtKB-KW"/>
</dbReference>
<dbReference type="GO" id="GO:1990904">
    <property type="term" value="C:ribonucleoprotein complex"/>
    <property type="evidence" value="ECO:0007669"/>
    <property type="project" value="UniProtKB-KW"/>
</dbReference>
<dbReference type="PIRSF" id="PIRSF002131">
    <property type="entry name" value="Ribosomal_S11"/>
    <property type="match status" value="1"/>
</dbReference>
<dbReference type="EMBL" id="JH795875">
    <property type="protein sequence ID" value="EJT97777.1"/>
    <property type="molecule type" value="Genomic_DNA"/>
</dbReference>
<dbReference type="GO" id="GO:0006412">
    <property type="term" value="P:translation"/>
    <property type="evidence" value="ECO:0007669"/>
    <property type="project" value="InterPro"/>
</dbReference>